<feature type="domain" description="LIM zinc-binding" evidence="7">
    <location>
        <begin position="255"/>
        <end position="314"/>
    </location>
</feature>
<evidence type="ECO:0000256" key="6">
    <source>
        <dbReference type="SAM" id="MobiDB-lite"/>
    </source>
</evidence>
<keyword evidence="9" id="KW-1185">Reference proteome</keyword>
<evidence type="ECO:0000256" key="3">
    <source>
        <dbReference type="ARBA" id="ARBA00022833"/>
    </source>
</evidence>
<feature type="compositionally biased region" description="Low complexity" evidence="6">
    <location>
        <begin position="135"/>
        <end position="151"/>
    </location>
</feature>
<dbReference type="PANTHER" id="PTHR24205">
    <property type="entry name" value="FOUR AND A HALF LIM DOMAINS PROTEIN"/>
    <property type="match status" value="1"/>
</dbReference>
<dbReference type="OrthoDB" id="2140575at2759"/>
<accession>A0A1Y2EUJ7</accession>
<organism evidence="8 9">
    <name type="scientific">Neocallimastix californiae</name>
    <dbReference type="NCBI Taxonomy" id="1754190"/>
    <lineage>
        <taxon>Eukaryota</taxon>
        <taxon>Fungi</taxon>
        <taxon>Fungi incertae sedis</taxon>
        <taxon>Chytridiomycota</taxon>
        <taxon>Chytridiomycota incertae sedis</taxon>
        <taxon>Neocallimastigomycetes</taxon>
        <taxon>Neocallimastigales</taxon>
        <taxon>Neocallimastigaceae</taxon>
        <taxon>Neocallimastix</taxon>
    </lineage>
</organism>
<dbReference type="GO" id="GO:0005634">
    <property type="term" value="C:nucleus"/>
    <property type="evidence" value="ECO:0007669"/>
    <property type="project" value="TreeGrafter"/>
</dbReference>
<dbReference type="PROSITE" id="PS00478">
    <property type="entry name" value="LIM_DOMAIN_1"/>
    <property type="match status" value="2"/>
</dbReference>
<evidence type="ECO:0000313" key="8">
    <source>
        <dbReference type="EMBL" id="ORY75238.1"/>
    </source>
</evidence>
<evidence type="ECO:0000256" key="2">
    <source>
        <dbReference type="ARBA" id="ARBA00022737"/>
    </source>
</evidence>
<dbReference type="AlphaFoldDB" id="A0A1Y2EUJ7"/>
<evidence type="ECO:0000259" key="7">
    <source>
        <dbReference type="PROSITE" id="PS50023"/>
    </source>
</evidence>
<evidence type="ECO:0000256" key="5">
    <source>
        <dbReference type="PROSITE-ProRule" id="PRU00125"/>
    </source>
</evidence>
<feature type="compositionally biased region" description="Low complexity" evidence="6">
    <location>
        <begin position="39"/>
        <end position="56"/>
    </location>
</feature>
<dbReference type="Proteomes" id="UP000193920">
    <property type="component" value="Unassembled WGS sequence"/>
</dbReference>
<evidence type="ECO:0000256" key="1">
    <source>
        <dbReference type="ARBA" id="ARBA00022723"/>
    </source>
</evidence>
<dbReference type="GO" id="GO:0003712">
    <property type="term" value="F:transcription coregulator activity"/>
    <property type="evidence" value="ECO:0007669"/>
    <property type="project" value="TreeGrafter"/>
</dbReference>
<sequence>MIIIKVIDRSNTDISDISKHVSKAIFNLPEIIPVNHRMSQTSSFNSSPSATSINSHSQEDSEFFKRFRQLDEESIMNGINTGFNNYNFSHDSLNSETQSENKIIIPSKNSSVMSIPRVTSPLVVQDESIYKLGESVNNNSSNNNLDEFSNNKIGNSSEADLENGASRKSSIDDDQAYMIKTPTSHHATIDINDINLENIIIKEESSNLSNYTNKNVSKRKTQVMSMGDFVSKRRNSNVRQSLINPKMENTTNNVLKCSGCNEEIGSNDYIEALNGVWHTYCFKCKKCGVVLENTFYEVDNEPYCEQHYEEDDSLYCAECNELIADIYIEFDGKYYHEDHFVCSKCKTPLSGKQCYIMELNDENGITTRNVYCEACSPDEENENENKD</sequence>
<evidence type="ECO:0000313" key="9">
    <source>
        <dbReference type="Proteomes" id="UP000193920"/>
    </source>
</evidence>
<protein>
    <recommendedName>
        <fullName evidence="7">LIM zinc-binding domain-containing protein</fullName>
    </recommendedName>
</protein>
<keyword evidence="2" id="KW-0677">Repeat</keyword>
<dbReference type="SUPFAM" id="SSF57716">
    <property type="entry name" value="Glucocorticoid receptor-like (DNA-binding domain)"/>
    <property type="match status" value="2"/>
</dbReference>
<name>A0A1Y2EUJ7_9FUNG</name>
<dbReference type="Pfam" id="PF00412">
    <property type="entry name" value="LIM"/>
    <property type="match status" value="2"/>
</dbReference>
<feature type="region of interest" description="Disordered" evidence="6">
    <location>
        <begin position="39"/>
        <end position="58"/>
    </location>
</feature>
<dbReference type="EMBL" id="MCOG01000026">
    <property type="protein sequence ID" value="ORY75238.1"/>
    <property type="molecule type" value="Genomic_DNA"/>
</dbReference>
<keyword evidence="4 5" id="KW-0440">LIM domain</keyword>
<dbReference type="Gene3D" id="2.10.110.10">
    <property type="entry name" value="Cysteine Rich Protein"/>
    <property type="match status" value="2"/>
</dbReference>
<proteinExistence type="predicted"/>
<keyword evidence="3 5" id="KW-0862">Zinc</keyword>
<dbReference type="SMART" id="SM00132">
    <property type="entry name" value="LIM"/>
    <property type="match status" value="2"/>
</dbReference>
<dbReference type="PANTHER" id="PTHR24205:SF16">
    <property type="entry name" value="GH01042P-RELATED"/>
    <property type="match status" value="1"/>
</dbReference>
<feature type="region of interest" description="Disordered" evidence="6">
    <location>
        <begin position="134"/>
        <end position="169"/>
    </location>
</feature>
<dbReference type="GO" id="GO:0046872">
    <property type="term" value="F:metal ion binding"/>
    <property type="evidence" value="ECO:0007669"/>
    <property type="project" value="UniProtKB-KW"/>
</dbReference>
<keyword evidence="1 5" id="KW-0479">Metal-binding</keyword>
<evidence type="ECO:0000256" key="4">
    <source>
        <dbReference type="ARBA" id="ARBA00023038"/>
    </source>
</evidence>
<reference evidence="8 9" key="1">
    <citation type="submission" date="2016-08" db="EMBL/GenBank/DDBJ databases">
        <title>A Parts List for Fungal Cellulosomes Revealed by Comparative Genomics.</title>
        <authorList>
            <consortium name="DOE Joint Genome Institute"/>
            <person name="Haitjema C.H."/>
            <person name="Gilmore S.P."/>
            <person name="Henske J.K."/>
            <person name="Solomon K.V."/>
            <person name="De Groot R."/>
            <person name="Kuo A."/>
            <person name="Mondo S.J."/>
            <person name="Salamov A.A."/>
            <person name="Labutti K."/>
            <person name="Zhao Z."/>
            <person name="Chiniquy J."/>
            <person name="Barry K."/>
            <person name="Brewer H.M."/>
            <person name="Purvine S.O."/>
            <person name="Wright A.T."/>
            <person name="Boxma B."/>
            <person name="Van Alen T."/>
            <person name="Hackstein J.H."/>
            <person name="Baker S.E."/>
            <person name="Grigoriev I.V."/>
            <person name="O'Malley M.A."/>
        </authorList>
    </citation>
    <scope>NUCLEOTIDE SEQUENCE [LARGE SCALE GENOMIC DNA]</scope>
    <source>
        <strain evidence="8 9">G1</strain>
    </source>
</reference>
<dbReference type="CDD" id="cd08368">
    <property type="entry name" value="LIM"/>
    <property type="match status" value="2"/>
</dbReference>
<gene>
    <name evidence="8" type="ORF">LY90DRAFT_502248</name>
</gene>
<dbReference type="PROSITE" id="PS50023">
    <property type="entry name" value="LIM_DOMAIN_2"/>
    <property type="match status" value="1"/>
</dbReference>
<comment type="caution">
    <text evidence="8">The sequence shown here is derived from an EMBL/GenBank/DDBJ whole genome shotgun (WGS) entry which is preliminary data.</text>
</comment>
<dbReference type="InterPro" id="IPR001781">
    <property type="entry name" value="Znf_LIM"/>
</dbReference>
<dbReference type="STRING" id="1754190.A0A1Y2EUJ7"/>